<accession>A0A5J4TAZ1</accession>
<protein>
    <submittedName>
        <fullName evidence="1">Uncharacterized protein</fullName>
    </submittedName>
</protein>
<gene>
    <name evidence="1" type="ORF">EZS28_049391</name>
</gene>
<feature type="non-terminal residue" evidence="1">
    <location>
        <position position="28"/>
    </location>
</feature>
<comment type="caution">
    <text evidence="1">The sequence shown here is derived from an EMBL/GenBank/DDBJ whole genome shotgun (WGS) entry which is preliminary data.</text>
</comment>
<sequence length="28" mass="2936">MTSIQGNTIDIVAENSINITGFIDGVNV</sequence>
<evidence type="ECO:0000313" key="2">
    <source>
        <dbReference type="Proteomes" id="UP000324800"/>
    </source>
</evidence>
<proteinExistence type="predicted"/>
<dbReference type="Proteomes" id="UP000324800">
    <property type="component" value="Unassembled WGS sequence"/>
</dbReference>
<dbReference type="EMBL" id="SNRW01035202">
    <property type="protein sequence ID" value="KAA6355082.1"/>
    <property type="molecule type" value="Genomic_DNA"/>
</dbReference>
<reference evidence="1 2" key="1">
    <citation type="submission" date="2019-03" db="EMBL/GenBank/DDBJ databases">
        <title>Single cell metagenomics reveals metabolic interactions within the superorganism composed of flagellate Streblomastix strix and complex community of Bacteroidetes bacteria on its surface.</title>
        <authorList>
            <person name="Treitli S.C."/>
            <person name="Kolisko M."/>
            <person name="Husnik F."/>
            <person name="Keeling P."/>
            <person name="Hampl V."/>
        </authorList>
    </citation>
    <scope>NUCLEOTIDE SEQUENCE [LARGE SCALE GENOMIC DNA]</scope>
    <source>
        <strain evidence="1">ST1C</strain>
    </source>
</reference>
<evidence type="ECO:0000313" key="1">
    <source>
        <dbReference type="EMBL" id="KAA6355082.1"/>
    </source>
</evidence>
<organism evidence="1 2">
    <name type="scientific">Streblomastix strix</name>
    <dbReference type="NCBI Taxonomy" id="222440"/>
    <lineage>
        <taxon>Eukaryota</taxon>
        <taxon>Metamonada</taxon>
        <taxon>Preaxostyla</taxon>
        <taxon>Oxymonadida</taxon>
        <taxon>Streblomastigidae</taxon>
        <taxon>Streblomastix</taxon>
    </lineage>
</organism>
<name>A0A5J4TAZ1_9EUKA</name>
<dbReference type="AlphaFoldDB" id="A0A5J4TAZ1"/>